<feature type="domain" description="Major facilitator superfamily (MFS) profile" evidence="8">
    <location>
        <begin position="7"/>
        <end position="388"/>
    </location>
</feature>
<evidence type="ECO:0000256" key="1">
    <source>
        <dbReference type="ARBA" id="ARBA00004651"/>
    </source>
</evidence>
<reference evidence="9 10" key="1">
    <citation type="submission" date="2020-06" db="EMBL/GenBank/DDBJ databases">
        <authorList>
            <person name="Kang J."/>
        </authorList>
    </citation>
    <scope>NUCLEOTIDE SEQUENCE [LARGE SCALE GENOMIC DNA]</scope>
    <source>
        <strain evidence="9 10">DCY120</strain>
    </source>
</reference>
<feature type="transmembrane region" description="Helical" evidence="7">
    <location>
        <begin position="363"/>
        <end position="385"/>
    </location>
</feature>
<dbReference type="Pfam" id="PF07690">
    <property type="entry name" value="MFS_1"/>
    <property type="match status" value="1"/>
</dbReference>
<dbReference type="InterPro" id="IPR011701">
    <property type="entry name" value="MFS"/>
</dbReference>
<evidence type="ECO:0000256" key="5">
    <source>
        <dbReference type="ARBA" id="ARBA00022989"/>
    </source>
</evidence>
<feature type="transmembrane region" description="Helical" evidence="7">
    <location>
        <begin position="238"/>
        <end position="259"/>
    </location>
</feature>
<name>A0A850RCS7_9LACO</name>
<keyword evidence="10" id="KW-1185">Reference proteome</keyword>
<accession>A0A850RCS7</accession>
<evidence type="ECO:0000256" key="2">
    <source>
        <dbReference type="ARBA" id="ARBA00022448"/>
    </source>
</evidence>
<feature type="transmembrane region" description="Helical" evidence="7">
    <location>
        <begin position="9"/>
        <end position="30"/>
    </location>
</feature>
<comment type="subcellular location">
    <subcellularLocation>
        <location evidence="1">Cell membrane</location>
        <topology evidence="1">Multi-pass membrane protein</topology>
    </subcellularLocation>
</comment>
<dbReference type="RefSeq" id="WP_176942857.1">
    <property type="nucleotide sequence ID" value="NZ_JABZEC010000004.1"/>
</dbReference>
<keyword evidence="3" id="KW-1003">Cell membrane</keyword>
<feature type="transmembrane region" description="Helical" evidence="7">
    <location>
        <begin position="328"/>
        <end position="351"/>
    </location>
</feature>
<dbReference type="InterPro" id="IPR050189">
    <property type="entry name" value="MFS_Efflux_Transporters"/>
</dbReference>
<dbReference type="InterPro" id="IPR020846">
    <property type="entry name" value="MFS_dom"/>
</dbReference>
<feature type="transmembrane region" description="Helical" evidence="7">
    <location>
        <begin position="207"/>
        <end position="226"/>
    </location>
</feature>
<organism evidence="9 10">
    <name type="scientific">Bombilactobacillus apium</name>
    <dbReference type="NCBI Taxonomy" id="2675299"/>
    <lineage>
        <taxon>Bacteria</taxon>
        <taxon>Bacillati</taxon>
        <taxon>Bacillota</taxon>
        <taxon>Bacilli</taxon>
        <taxon>Lactobacillales</taxon>
        <taxon>Lactobacillaceae</taxon>
        <taxon>Bombilactobacillus</taxon>
    </lineage>
</organism>
<comment type="caution">
    <text evidence="9">The sequence shown here is derived from an EMBL/GenBank/DDBJ whole genome shotgun (WGS) entry which is preliminary data.</text>
</comment>
<dbReference type="InterPro" id="IPR036259">
    <property type="entry name" value="MFS_trans_sf"/>
</dbReference>
<keyword evidence="4 7" id="KW-0812">Transmembrane</keyword>
<feature type="transmembrane region" description="Helical" evidence="7">
    <location>
        <begin position="162"/>
        <end position="186"/>
    </location>
</feature>
<feature type="transmembrane region" description="Helical" evidence="7">
    <location>
        <begin position="280"/>
        <end position="308"/>
    </location>
</feature>
<dbReference type="Gene3D" id="1.20.1250.20">
    <property type="entry name" value="MFS general substrate transporter like domains"/>
    <property type="match status" value="1"/>
</dbReference>
<evidence type="ECO:0000313" key="9">
    <source>
        <dbReference type="EMBL" id="NVY96568.1"/>
    </source>
</evidence>
<proteinExistence type="predicted"/>
<keyword evidence="5 7" id="KW-1133">Transmembrane helix</keyword>
<evidence type="ECO:0000256" key="7">
    <source>
        <dbReference type="SAM" id="Phobius"/>
    </source>
</evidence>
<dbReference type="SUPFAM" id="SSF103473">
    <property type="entry name" value="MFS general substrate transporter"/>
    <property type="match status" value="1"/>
</dbReference>
<feature type="transmembrane region" description="Helical" evidence="7">
    <location>
        <begin position="131"/>
        <end position="156"/>
    </location>
</feature>
<dbReference type="PANTHER" id="PTHR43124">
    <property type="entry name" value="PURINE EFFLUX PUMP PBUE"/>
    <property type="match status" value="1"/>
</dbReference>
<feature type="transmembrane region" description="Helical" evidence="7">
    <location>
        <begin position="102"/>
        <end position="119"/>
    </location>
</feature>
<dbReference type="PANTHER" id="PTHR43124:SF10">
    <property type="entry name" value="PURINE EFFLUX PUMP PBUE"/>
    <property type="match status" value="1"/>
</dbReference>
<dbReference type="AlphaFoldDB" id="A0A850RCS7"/>
<evidence type="ECO:0000259" key="8">
    <source>
        <dbReference type="PROSITE" id="PS50850"/>
    </source>
</evidence>
<dbReference type="CDD" id="cd17324">
    <property type="entry name" value="MFS_NepI_like"/>
    <property type="match status" value="1"/>
</dbReference>
<dbReference type="Proteomes" id="UP000563523">
    <property type="component" value="Unassembled WGS sequence"/>
</dbReference>
<dbReference type="PROSITE" id="PS50850">
    <property type="entry name" value="MFS"/>
    <property type="match status" value="1"/>
</dbReference>
<evidence type="ECO:0000313" key="10">
    <source>
        <dbReference type="Proteomes" id="UP000563523"/>
    </source>
</evidence>
<evidence type="ECO:0000256" key="6">
    <source>
        <dbReference type="ARBA" id="ARBA00023136"/>
    </source>
</evidence>
<feature type="transmembrane region" description="Helical" evidence="7">
    <location>
        <begin position="36"/>
        <end position="57"/>
    </location>
</feature>
<dbReference type="EMBL" id="JABZEC010000004">
    <property type="protein sequence ID" value="NVY96568.1"/>
    <property type="molecule type" value="Genomic_DNA"/>
</dbReference>
<evidence type="ECO:0000256" key="3">
    <source>
        <dbReference type="ARBA" id="ARBA00022475"/>
    </source>
</evidence>
<dbReference type="GO" id="GO:0022857">
    <property type="term" value="F:transmembrane transporter activity"/>
    <property type="evidence" value="ECO:0007669"/>
    <property type="project" value="InterPro"/>
</dbReference>
<dbReference type="GO" id="GO:0005886">
    <property type="term" value="C:plasma membrane"/>
    <property type="evidence" value="ECO:0007669"/>
    <property type="project" value="UniProtKB-SubCell"/>
</dbReference>
<gene>
    <name evidence="9" type="ORF">HU830_05235</name>
</gene>
<keyword evidence="6 7" id="KW-0472">Membrane</keyword>
<sequence length="388" mass="41375">MKTYRVQALLLVALAFILGFSEFIIIGLVAPLAHQFVVPASQIGLLVTVFALVYALSTPILNLLIGARSLYRVLLVFLGIFILGNLGTALAPNFAILTGTRILTAVVSGSIISLAITIGNSLAPVEKRVRLVAWIFSGFSIASVFGVPLGTALGLVAGWRSVFGLITLLAILIALALAKALPQGLFQEPAKSLRHQLLILQDRRIQLGLLLPMLNLAGIYTFYTYLSPLITQSLQLSPHLLTPILFIFGLMSLASNLLSGRLAEMGGLRKIPFVFAGQTILLISLPFLLPKVGLCLGAIMLLALSMYLNNSPIQMHFMTLAEQKYPQALVFASSFNSICANLGIALGSAAGSWTFKSWGLAQVGPVGAIFAGGAFLVSLGLNYLLAER</sequence>
<keyword evidence="2" id="KW-0813">Transport</keyword>
<feature type="transmembrane region" description="Helical" evidence="7">
    <location>
        <begin position="69"/>
        <end position="90"/>
    </location>
</feature>
<evidence type="ECO:0000256" key="4">
    <source>
        <dbReference type="ARBA" id="ARBA00022692"/>
    </source>
</evidence>
<protein>
    <submittedName>
        <fullName evidence="9">MFS transporter</fullName>
    </submittedName>
</protein>